<dbReference type="InterPro" id="IPR000667">
    <property type="entry name" value="Peptidase_S13"/>
</dbReference>
<dbReference type="Gene3D" id="3.40.710.10">
    <property type="entry name" value="DD-peptidase/beta-lactamase superfamily"/>
    <property type="match status" value="1"/>
</dbReference>
<feature type="region of interest" description="Disordered" evidence="3">
    <location>
        <begin position="389"/>
        <end position="418"/>
    </location>
</feature>
<dbReference type="Proteomes" id="UP000739538">
    <property type="component" value="Unassembled WGS sequence"/>
</dbReference>
<dbReference type="EMBL" id="JAGQHS010000042">
    <property type="protein sequence ID" value="MCA9756111.1"/>
    <property type="molecule type" value="Genomic_DNA"/>
</dbReference>
<dbReference type="Pfam" id="PF02113">
    <property type="entry name" value="Peptidase_S13"/>
    <property type="match status" value="2"/>
</dbReference>
<evidence type="ECO:0000256" key="1">
    <source>
        <dbReference type="ARBA" id="ARBA00006096"/>
    </source>
</evidence>
<keyword evidence="2 5" id="KW-0378">Hydrolase</keyword>
<evidence type="ECO:0000256" key="4">
    <source>
        <dbReference type="SAM" id="SignalP"/>
    </source>
</evidence>
<dbReference type="InterPro" id="IPR012338">
    <property type="entry name" value="Beta-lactam/transpept-like"/>
</dbReference>
<reference evidence="5" key="2">
    <citation type="journal article" date="2021" name="Microbiome">
        <title>Successional dynamics and alternative stable states in a saline activated sludge microbial community over 9 years.</title>
        <authorList>
            <person name="Wang Y."/>
            <person name="Ye J."/>
            <person name="Ju F."/>
            <person name="Liu L."/>
            <person name="Boyd J.A."/>
            <person name="Deng Y."/>
            <person name="Parks D.H."/>
            <person name="Jiang X."/>
            <person name="Yin X."/>
            <person name="Woodcroft B.J."/>
            <person name="Tyson G.W."/>
            <person name="Hugenholtz P."/>
            <person name="Polz M.F."/>
            <person name="Zhang T."/>
        </authorList>
    </citation>
    <scope>NUCLEOTIDE SEQUENCE</scope>
    <source>
        <strain evidence="5">HKST-UBA02</strain>
    </source>
</reference>
<dbReference type="EC" id="3.4.16.4" evidence="5"/>
<comment type="caution">
    <text evidence="5">The sequence shown here is derived from an EMBL/GenBank/DDBJ whole genome shotgun (WGS) entry which is preliminary data.</text>
</comment>
<feature type="chain" id="PRO_5038051229" evidence="4">
    <location>
        <begin position="36"/>
        <end position="575"/>
    </location>
</feature>
<proteinExistence type="inferred from homology"/>
<comment type="similarity">
    <text evidence="1">Belongs to the peptidase S13 family.</text>
</comment>
<dbReference type="PANTHER" id="PTHR30023:SF0">
    <property type="entry name" value="PENICILLIN-SENSITIVE CARBOXYPEPTIDASE A"/>
    <property type="match status" value="1"/>
</dbReference>
<evidence type="ECO:0000313" key="6">
    <source>
        <dbReference type="Proteomes" id="UP000739538"/>
    </source>
</evidence>
<keyword evidence="5" id="KW-0121">Carboxypeptidase</keyword>
<evidence type="ECO:0000256" key="2">
    <source>
        <dbReference type="ARBA" id="ARBA00022801"/>
    </source>
</evidence>
<dbReference type="PANTHER" id="PTHR30023">
    <property type="entry name" value="D-ALANYL-D-ALANINE CARBOXYPEPTIDASE"/>
    <property type="match status" value="1"/>
</dbReference>
<accession>A0A956SD75</accession>
<gene>
    <name evidence="5" type="ORF">KDA27_09935</name>
</gene>
<reference evidence="5" key="1">
    <citation type="submission" date="2020-04" db="EMBL/GenBank/DDBJ databases">
        <authorList>
            <person name="Zhang T."/>
        </authorList>
    </citation>
    <scope>NUCLEOTIDE SEQUENCE</scope>
    <source>
        <strain evidence="5">HKST-UBA02</strain>
    </source>
</reference>
<dbReference type="GO" id="GO:0006508">
    <property type="term" value="P:proteolysis"/>
    <property type="evidence" value="ECO:0007669"/>
    <property type="project" value="InterPro"/>
</dbReference>
<dbReference type="Gene3D" id="3.50.80.20">
    <property type="entry name" value="D-Ala-D-Ala carboxypeptidase C, peptidase S13"/>
    <property type="match status" value="1"/>
</dbReference>
<keyword evidence="5" id="KW-0645">Protease</keyword>
<dbReference type="GO" id="GO:0000270">
    <property type="term" value="P:peptidoglycan metabolic process"/>
    <property type="evidence" value="ECO:0007669"/>
    <property type="project" value="TreeGrafter"/>
</dbReference>
<sequence>MRFVSGQTPCSRVIASVATLAATLSLSAWSVPALATPRELVQEVQELLGSQRANGLHFAMEFVPLEATERRASVSVAPNAPLIPASVTKLVTATAALEVLGPAYTFETRIYRTGPILDGVLEGDLSFEGNGDPFLVTERLWLLAHQLRSEGLQHVRGNLIVHASGFPLEDPTAAESLGDTDRSYAARPSAVAANFNSLTLHVGPGDGPGAPAVISGDPYDLPYLEVDAAGLRTGAPGSRLDWSLTLESTPEGQRFENWVSRIEAASSDSTTVDPVFVLPETALEVARVRGVIPVGIEPRTAYRRARYPLPMVASLLEAVLDEFEIEVEGTLQIDSRPPSGTPWTTFPSVSVADLIDNMNRYSSNFTANQLALAVHRKWAAAKMTDLAEGDPTAGTVAGEGRPHGETSVPRSTEGAASDLDTEAREAMVRLRLGDAGGSLTSWLSEADPDAAKGCRIFDGSGLSVDNRLTAHALTQLLVRTWDQLAYQSKLLASLPGPGEPGTLRSRFRGGRDEPVIFAKTGTLSDTRVSSLAGYFEDETGAPVAFSILLNADSGSIWDVRAMMDLQERWIEVYRN</sequence>
<organism evidence="5 6">
    <name type="scientific">Eiseniibacteriota bacterium</name>
    <dbReference type="NCBI Taxonomy" id="2212470"/>
    <lineage>
        <taxon>Bacteria</taxon>
        <taxon>Candidatus Eiseniibacteriota</taxon>
    </lineage>
</organism>
<keyword evidence="4" id="KW-0732">Signal</keyword>
<evidence type="ECO:0000256" key="3">
    <source>
        <dbReference type="SAM" id="MobiDB-lite"/>
    </source>
</evidence>
<name>A0A956SD75_UNCEI</name>
<dbReference type="GO" id="GO:0009002">
    <property type="term" value="F:serine-type D-Ala-D-Ala carboxypeptidase activity"/>
    <property type="evidence" value="ECO:0007669"/>
    <property type="project" value="UniProtKB-EC"/>
</dbReference>
<evidence type="ECO:0000313" key="5">
    <source>
        <dbReference type="EMBL" id="MCA9756111.1"/>
    </source>
</evidence>
<dbReference type="AlphaFoldDB" id="A0A956SD75"/>
<protein>
    <submittedName>
        <fullName evidence="5">D-alanyl-D-alanine carboxypeptidase</fullName>
        <ecNumber evidence="5">3.4.16.4</ecNumber>
    </submittedName>
</protein>
<feature type="signal peptide" evidence="4">
    <location>
        <begin position="1"/>
        <end position="35"/>
    </location>
</feature>
<dbReference type="SUPFAM" id="SSF56601">
    <property type="entry name" value="beta-lactamase/transpeptidase-like"/>
    <property type="match status" value="1"/>
</dbReference>